<sequence length="179" mass="18774">MLSTVTEPLSSHDEVTECLKWSESKAVAESYAPLVDAVSLELEGLATVAVAQPDCKSAGVSVEKIRSPSDQDRLQFLQGTAANMADEGSHGNRRPLSKNTDKESSTSSEGSHDDSDTPLDLTCAVGLSRLVETRAVSSGAAANLTPADFPQGRERSLPSENIVLKTAAAPVLLSVFTCA</sequence>
<dbReference type="Proteomes" id="UP000821845">
    <property type="component" value="Chromosome 9"/>
</dbReference>
<dbReference type="EMBL" id="CM023489">
    <property type="protein sequence ID" value="KAH6922566.1"/>
    <property type="molecule type" value="Genomic_DNA"/>
</dbReference>
<evidence type="ECO:0000313" key="2">
    <source>
        <dbReference type="Proteomes" id="UP000821845"/>
    </source>
</evidence>
<protein>
    <submittedName>
        <fullName evidence="1">Uncharacterized protein</fullName>
    </submittedName>
</protein>
<keyword evidence="2" id="KW-1185">Reference proteome</keyword>
<organism evidence="1 2">
    <name type="scientific">Hyalomma asiaticum</name>
    <name type="common">Tick</name>
    <dbReference type="NCBI Taxonomy" id="266040"/>
    <lineage>
        <taxon>Eukaryota</taxon>
        <taxon>Metazoa</taxon>
        <taxon>Ecdysozoa</taxon>
        <taxon>Arthropoda</taxon>
        <taxon>Chelicerata</taxon>
        <taxon>Arachnida</taxon>
        <taxon>Acari</taxon>
        <taxon>Parasitiformes</taxon>
        <taxon>Ixodida</taxon>
        <taxon>Ixodoidea</taxon>
        <taxon>Ixodidae</taxon>
        <taxon>Hyalomminae</taxon>
        <taxon>Hyalomma</taxon>
    </lineage>
</organism>
<reference evidence="1" key="1">
    <citation type="submission" date="2020-05" db="EMBL/GenBank/DDBJ databases">
        <title>Large-scale comparative analyses of tick genomes elucidate their genetic diversity and vector capacities.</title>
        <authorList>
            <person name="Jia N."/>
            <person name="Wang J."/>
            <person name="Shi W."/>
            <person name="Du L."/>
            <person name="Sun Y."/>
            <person name="Zhan W."/>
            <person name="Jiang J."/>
            <person name="Wang Q."/>
            <person name="Zhang B."/>
            <person name="Ji P."/>
            <person name="Sakyi L.B."/>
            <person name="Cui X."/>
            <person name="Yuan T."/>
            <person name="Jiang B."/>
            <person name="Yang W."/>
            <person name="Lam T.T.-Y."/>
            <person name="Chang Q."/>
            <person name="Ding S."/>
            <person name="Wang X."/>
            <person name="Zhu J."/>
            <person name="Ruan X."/>
            <person name="Zhao L."/>
            <person name="Wei J."/>
            <person name="Que T."/>
            <person name="Du C."/>
            <person name="Cheng J."/>
            <person name="Dai P."/>
            <person name="Han X."/>
            <person name="Huang E."/>
            <person name="Gao Y."/>
            <person name="Liu J."/>
            <person name="Shao H."/>
            <person name="Ye R."/>
            <person name="Li L."/>
            <person name="Wei W."/>
            <person name="Wang X."/>
            <person name="Wang C."/>
            <person name="Yang T."/>
            <person name="Huo Q."/>
            <person name="Li W."/>
            <person name="Guo W."/>
            <person name="Chen H."/>
            <person name="Zhou L."/>
            <person name="Ni X."/>
            <person name="Tian J."/>
            <person name="Zhou Y."/>
            <person name="Sheng Y."/>
            <person name="Liu T."/>
            <person name="Pan Y."/>
            <person name="Xia L."/>
            <person name="Li J."/>
            <person name="Zhao F."/>
            <person name="Cao W."/>
        </authorList>
    </citation>
    <scope>NUCLEOTIDE SEQUENCE</scope>
    <source>
        <strain evidence="1">Hyas-2018</strain>
    </source>
</reference>
<gene>
    <name evidence="1" type="ORF">HPB50_015988</name>
</gene>
<proteinExistence type="predicted"/>
<name>A0ACB7RLL4_HYAAI</name>
<comment type="caution">
    <text evidence="1">The sequence shown here is derived from an EMBL/GenBank/DDBJ whole genome shotgun (WGS) entry which is preliminary data.</text>
</comment>
<accession>A0ACB7RLL4</accession>
<evidence type="ECO:0000313" key="1">
    <source>
        <dbReference type="EMBL" id="KAH6922566.1"/>
    </source>
</evidence>